<evidence type="ECO:0000313" key="2">
    <source>
        <dbReference type="Proteomes" id="UP000198848"/>
    </source>
</evidence>
<accession>A0A1H1IAM4</accession>
<evidence type="ECO:0000313" key="1">
    <source>
        <dbReference type="EMBL" id="SDR34720.1"/>
    </source>
</evidence>
<dbReference type="CDD" id="cd00298">
    <property type="entry name" value="ACD_sHsps_p23-like"/>
    <property type="match status" value="1"/>
</dbReference>
<dbReference type="OrthoDB" id="201407at2157"/>
<protein>
    <recommendedName>
        <fullName evidence="3">Hsp20/alpha crystallin family protein</fullName>
    </recommendedName>
</protein>
<dbReference type="EMBL" id="FNLC01000004">
    <property type="protein sequence ID" value="SDR34720.1"/>
    <property type="molecule type" value="Genomic_DNA"/>
</dbReference>
<gene>
    <name evidence="1" type="ORF">SAMN04489842_3369</name>
</gene>
<dbReference type="AlphaFoldDB" id="A0A1H1IAM4"/>
<reference evidence="2" key="1">
    <citation type="submission" date="2016-10" db="EMBL/GenBank/DDBJ databases">
        <authorList>
            <person name="Varghese N."/>
            <person name="Submissions S."/>
        </authorList>
    </citation>
    <scope>NUCLEOTIDE SEQUENCE [LARGE SCALE GENOMIC DNA]</scope>
    <source>
        <strain evidence="2">DSM 24767</strain>
    </source>
</reference>
<evidence type="ECO:0008006" key="3">
    <source>
        <dbReference type="Google" id="ProtNLM"/>
    </source>
</evidence>
<keyword evidence="2" id="KW-1185">Reference proteome</keyword>
<name>A0A1H1IAM4_NATTX</name>
<dbReference type="STRING" id="1095778.SAMN04489842_3369"/>
<organism evidence="1 2">
    <name type="scientific">Natronobacterium texcoconense</name>
    <dbReference type="NCBI Taxonomy" id="1095778"/>
    <lineage>
        <taxon>Archaea</taxon>
        <taxon>Methanobacteriati</taxon>
        <taxon>Methanobacteriota</taxon>
        <taxon>Stenosarchaea group</taxon>
        <taxon>Halobacteria</taxon>
        <taxon>Halobacteriales</taxon>
        <taxon>Natrialbaceae</taxon>
        <taxon>Natronobacterium</taxon>
    </lineage>
</organism>
<dbReference type="Proteomes" id="UP000198848">
    <property type="component" value="Unassembled WGS sequence"/>
</dbReference>
<sequence length="83" mass="9034">MQAVHDRSDGRLSIAVDAAPAALEDVSVEVGTRRVRISIDAGDDQHERTVVSPLPIGDDRSAVYHNGILTVTLETEAERLSRR</sequence>
<proteinExistence type="predicted"/>